<dbReference type="SUPFAM" id="SSF56042">
    <property type="entry name" value="PurM C-terminal domain-like"/>
    <property type="match status" value="2"/>
</dbReference>
<dbReference type="UniPathway" id="UPA00074">
    <property type="reaction ID" value="UER00128"/>
</dbReference>
<dbReference type="Proteomes" id="UP000029921">
    <property type="component" value="Unassembled WGS sequence"/>
</dbReference>
<keyword evidence="6 8" id="KW-0067">ATP-binding</keyword>
<feature type="binding site" evidence="8">
    <location>
        <position position="121"/>
    </location>
    <ligand>
        <name>substrate</name>
    </ligand>
</feature>
<dbReference type="InterPro" id="IPR036921">
    <property type="entry name" value="PurM-like_N_sf"/>
</dbReference>
<feature type="binding site" evidence="8">
    <location>
        <position position="250"/>
    </location>
    <ligand>
        <name>substrate</name>
    </ligand>
</feature>
<feature type="binding site" evidence="8">
    <location>
        <begin position="99"/>
        <end position="102"/>
    </location>
    <ligand>
        <name>substrate</name>
    </ligand>
</feature>
<gene>
    <name evidence="8 12" type="primary">purL</name>
    <name evidence="12" type="ORF">LS74_005470</name>
</gene>
<dbReference type="NCBIfam" id="NF002290">
    <property type="entry name" value="PRK01213.1"/>
    <property type="match status" value="1"/>
</dbReference>
<evidence type="ECO:0000256" key="2">
    <source>
        <dbReference type="ARBA" id="ARBA00022598"/>
    </source>
</evidence>
<feature type="domain" description="PurM-like C-terminal" evidence="10">
    <location>
        <begin position="579"/>
        <end position="713"/>
    </location>
</feature>
<dbReference type="RefSeq" id="WP_034585495.1">
    <property type="nucleotide sequence ID" value="NZ_JRPE02000006.1"/>
</dbReference>
<reference evidence="12 13" key="1">
    <citation type="journal article" date="2014" name="Genome Announc.">
        <title>Draft genome sequences of eight enterohepatic helicobacter species isolated from both laboratory and wild rodents.</title>
        <authorList>
            <person name="Sheh A."/>
            <person name="Shen Z."/>
            <person name="Fox J.G."/>
        </authorList>
    </citation>
    <scope>NUCLEOTIDE SEQUENCE [LARGE SCALE GENOMIC DNA]</scope>
    <source>
        <strain evidence="12 13">MIT 96-1001</strain>
    </source>
</reference>
<dbReference type="GO" id="GO:0006189">
    <property type="term" value="P:'de novo' IMP biosynthetic process"/>
    <property type="evidence" value="ECO:0007669"/>
    <property type="project" value="UniProtKB-UniRule"/>
</dbReference>
<keyword evidence="3 8" id="KW-0479">Metal-binding</keyword>
<dbReference type="EMBL" id="JRPE02000006">
    <property type="protein sequence ID" value="TLD92489.1"/>
    <property type="molecule type" value="Genomic_DNA"/>
</dbReference>
<keyword evidence="7 8" id="KW-0460">Magnesium</keyword>
<evidence type="ECO:0000256" key="8">
    <source>
        <dbReference type="HAMAP-Rule" id="MF_00420"/>
    </source>
</evidence>
<dbReference type="SUPFAM" id="SSF55326">
    <property type="entry name" value="PurM N-terminal domain-like"/>
    <property type="match status" value="2"/>
</dbReference>
<evidence type="ECO:0000313" key="12">
    <source>
        <dbReference type="EMBL" id="TLD92489.1"/>
    </source>
</evidence>
<evidence type="ECO:0000256" key="4">
    <source>
        <dbReference type="ARBA" id="ARBA00022741"/>
    </source>
</evidence>
<feature type="domain" description="PurM-like C-terminal" evidence="10">
    <location>
        <begin position="215"/>
        <end position="366"/>
    </location>
</feature>
<keyword evidence="1 8" id="KW-0963">Cytoplasm</keyword>
<evidence type="ECO:0000259" key="11">
    <source>
        <dbReference type="Pfam" id="PF18072"/>
    </source>
</evidence>
<dbReference type="FunFam" id="3.30.1330.10:FF:000004">
    <property type="entry name" value="Phosphoribosylformylglycinamidine synthase subunit PurL"/>
    <property type="match status" value="1"/>
</dbReference>
<feature type="binding site" evidence="8">
    <location>
        <begin position="322"/>
        <end position="324"/>
    </location>
    <ligand>
        <name>substrate</name>
    </ligand>
</feature>
<feature type="binding site" evidence="8">
    <location>
        <position position="122"/>
    </location>
    <ligand>
        <name>Mg(2+)</name>
        <dbReference type="ChEBI" id="CHEBI:18420"/>
        <label>2</label>
    </ligand>
</feature>
<dbReference type="GO" id="GO:0004642">
    <property type="term" value="F:phosphoribosylformylglycinamidine synthase activity"/>
    <property type="evidence" value="ECO:0007669"/>
    <property type="project" value="UniProtKB-UniRule"/>
</dbReference>
<feature type="domain" description="PurM-like N-terminal" evidence="9">
    <location>
        <begin position="79"/>
        <end position="199"/>
    </location>
</feature>
<comment type="caution">
    <text evidence="12">The sequence shown here is derived from an EMBL/GenBank/DDBJ whole genome shotgun (WGS) entry which is preliminary data.</text>
</comment>
<feature type="binding site" evidence="8">
    <location>
        <position position="541"/>
    </location>
    <ligand>
        <name>Mg(2+)</name>
        <dbReference type="ChEBI" id="CHEBI:18420"/>
        <label>1</label>
    </ligand>
</feature>
<protein>
    <recommendedName>
        <fullName evidence="8">Phosphoribosylformylglycinamidine synthase subunit PurL</fullName>
        <shortName evidence="8">FGAM synthase</shortName>
        <ecNumber evidence="8">6.3.5.3</ecNumber>
    </recommendedName>
    <alternativeName>
        <fullName evidence="8">Formylglycinamide ribonucleotide amidotransferase subunit II</fullName>
        <shortName evidence="8">FGAR amidotransferase II</shortName>
        <shortName evidence="8">FGAR-AT II</shortName>
    </alternativeName>
    <alternativeName>
        <fullName evidence="8">Glutamine amidotransferase PurL</fullName>
    </alternativeName>
    <alternativeName>
        <fullName evidence="8">Phosphoribosylformylglycinamidine synthase subunit II</fullName>
    </alternativeName>
</protein>
<dbReference type="Pfam" id="PF00586">
    <property type="entry name" value="AIRS"/>
    <property type="match status" value="2"/>
</dbReference>
<evidence type="ECO:0000313" key="13">
    <source>
        <dbReference type="Proteomes" id="UP000029921"/>
    </source>
</evidence>
<comment type="subcellular location">
    <subcellularLocation>
        <location evidence="8">Cytoplasm</location>
    </subcellularLocation>
</comment>
<dbReference type="PANTHER" id="PTHR43555">
    <property type="entry name" value="PHOSPHORIBOSYLFORMYLGLYCINAMIDINE SYNTHASE SUBUNIT PURL"/>
    <property type="match status" value="1"/>
</dbReference>
<dbReference type="InterPro" id="IPR041609">
    <property type="entry name" value="PurL_linker"/>
</dbReference>
<keyword evidence="4 8" id="KW-0547">Nucleotide-binding</keyword>
<feature type="active site" evidence="8">
    <location>
        <position position="54"/>
    </location>
</feature>
<feature type="active site" description="Proton acceptor" evidence="8">
    <location>
        <position position="100"/>
    </location>
</feature>
<dbReference type="CDD" id="cd02203">
    <property type="entry name" value="PurL_repeat1"/>
    <property type="match status" value="1"/>
</dbReference>
<dbReference type="InterPro" id="IPR016188">
    <property type="entry name" value="PurM-like_N"/>
</dbReference>
<dbReference type="Pfam" id="PF02769">
    <property type="entry name" value="AIRS_C"/>
    <property type="match status" value="2"/>
</dbReference>
<dbReference type="InterPro" id="IPR010918">
    <property type="entry name" value="PurM-like_C_dom"/>
</dbReference>
<dbReference type="HAMAP" id="MF_00420">
    <property type="entry name" value="PurL_2"/>
    <property type="match status" value="1"/>
</dbReference>
<dbReference type="GO" id="GO:0005524">
    <property type="term" value="F:ATP binding"/>
    <property type="evidence" value="ECO:0007669"/>
    <property type="project" value="UniProtKB-UniRule"/>
</dbReference>
<name>A0A4U8SZH8_9HELI</name>
<evidence type="ECO:0000256" key="5">
    <source>
        <dbReference type="ARBA" id="ARBA00022755"/>
    </source>
</evidence>
<dbReference type="GO" id="GO:0005737">
    <property type="term" value="C:cytoplasm"/>
    <property type="evidence" value="ECO:0007669"/>
    <property type="project" value="UniProtKB-SubCell"/>
</dbReference>
<dbReference type="NCBIfam" id="TIGR01736">
    <property type="entry name" value="FGAM_synth_II"/>
    <property type="match status" value="1"/>
</dbReference>
<dbReference type="Gene3D" id="3.90.650.10">
    <property type="entry name" value="PurM-like C-terminal domain"/>
    <property type="match status" value="2"/>
</dbReference>
<sequence>MVNITHLLGEIDNLNESLKAHKLSSQDYEEILKILKRPPNLIELGIFSAMWSEHCSYKSSKKYLKGFPTKAPWVVQGPGENAGVIDIGNNLCAVFKIESHNHPSFIEPHAGAATGVGGIMRDIFTMGARPVASLNSIRFGDVEDSTSLGKKHRYLLRGVVEGIGSYGNCMGVPTIGGEMSFESCYNGNILVNAFCLGLVKKNEIFYGKAQGAKNPVIYVGSKTGRDGLGGAVMSSDSFSSNSKAMRSAVQVGDPFAEKLLLEACLELFKQDLIIGIQDMGAAGLTSSSFEMAGRSGSGMILHLDKVPMRESGMNPYELMLSESQERMLICAKKGCEDQVLEIFKKWEVDAAIIGEVTKSGNMELFWYGEKCAEIPILELSENAPMLDMPTRAIPPQSHKADRLETDLSTQEIFTTLLGSVEIANKKWVYQQYDSSVQSNTITPAGSGDASMIRIKGTNTALSMSVDCNMRYCQLEPQNGAKIAVATSGRNSIVNGAKPLAISDCLNFGSPQNPEVMWAFSEVCEGIKQACEILNTPVVSGNVSLHNQSDGVDIYPTPSIVSVALLSNIQKAIPSQFQTQGNSIVLLGEIKAEFGGSLAQKILEKRIYGRIPAIDLQKELSLWNLMLESAESSLISSAKDIGEGGLAMALAKMVLGNGVNKPIGCNIHTNLPSQLLFSQSQSCVVAEITAENLQSFMQLAKKHKVPVSEIGCVGGEIFCVDEINMNLAEMAEVYFESFEKLINQDL</sequence>
<evidence type="ECO:0000256" key="7">
    <source>
        <dbReference type="ARBA" id="ARBA00022842"/>
    </source>
</evidence>
<comment type="caution">
    <text evidence="8">Lacks conserved residue(s) required for the propagation of feature annotation.</text>
</comment>
<dbReference type="PIRSF" id="PIRSF001587">
    <property type="entry name" value="FGAM_synthase_II"/>
    <property type="match status" value="1"/>
</dbReference>
<feature type="binding site" evidence="8">
    <location>
        <position position="96"/>
    </location>
    <ligand>
        <name>ATP</name>
        <dbReference type="ChEBI" id="CHEBI:30616"/>
    </ligand>
</feature>
<feature type="domain" description="Phosphoribosylformylglycinamidine synthase linker" evidence="11">
    <location>
        <begin position="21"/>
        <end position="58"/>
    </location>
</feature>
<proteinExistence type="inferred from homology"/>
<dbReference type="CDD" id="cd02204">
    <property type="entry name" value="PurL_repeat2"/>
    <property type="match status" value="1"/>
</dbReference>
<dbReference type="Pfam" id="PF18072">
    <property type="entry name" value="FGAR-AT_linker"/>
    <property type="match status" value="1"/>
</dbReference>
<dbReference type="Gene3D" id="3.30.1330.10">
    <property type="entry name" value="PurM-like, N-terminal domain"/>
    <property type="match status" value="2"/>
</dbReference>
<comment type="subunit">
    <text evidence="8">Monomer. Part of the FGAM synthase complex composed of 1 PurL, 1 PurQ and 2 PurS subunits.</text>
</comment>
<feature type="binding site" evidence="8">
    <location>
        <position position="503"/>
    </location>
    <ligand>
        <name>ATP</name>
        <dbReference type="ChEBI" id="CHEBI:30616"/>
    </ligand>
</feature>
<dbReference type="PANTHER" id="PTHR43555:SF1">
    <property type="entry name" value="PHOSPHORIBOSYLFORMYLGLYCINAMIDINE SYNTHASE SUBUNIT PURL"/>
    <property type="match status" value="1"/>
</dbReference>
<keyword evidence="2 8" id="KW-0436">Ligase</keyword>
<feature type="binding site" evidence="8">
    <location>
        <position position="543"/>
    </location>
    <ligand>
        <name>substrate</name>
    </ligand>
</feature>
<dbReference type="EC" id="6.3.5.3" evidence="8"/>
<feature type="binding site" evidence="8">
    <location>
        <position position="278"/>
    </location>
    <ligand>
        <name>Mg(2+)</name>
        <dbReference type="ChEBI" id="CHEBI:18420"/>
        <label>2</label>
    </ligand>
</feature>
<keyword evidence="13" id="KW-1185">Reference proteome</keyword>
<dbReference type="GO" id="GO:0000287">
    <property type="term" value="F:magnesium ion binding"/>
    <property type="evidence" value="ECO:0007669"/>
    <property type="project" value="UniProtKB-UniRule"/>
</dbReference>
<feature type="binding site" evidence="8">
    <location>
        <position position="57"/>
    </location>
    <ligand>
        <name>ATP</name>
        <dbReference type="ChEBI" id="CHEBI:30616"/>
    </ligand>
</feature>
<evidence type="ECO:0000256" key="3">
    <source>
        <dbReference type="ARBA" id="ARBA00022723"/>
    </source>
</evidence>
<feature type="binding site" evidence="8">
    <location>
        <position position="540"/>
    </location>
    <ligand>
        <name>ATP</name>
        <dbReference type="ChEBI" id="CHEBI:30616"/>
    </ligand>
</feature>
<evidence type="ECO:0000259" key="10">
    <source>
        <dbReference type="Pfam" id="PF02769"/>
    </source>
</evidence>
<dbReference type="InterPro" id="IPR036676">
    <property type="entry name" value="PurM-like_C_sf"/>
</dbReference>
<comment type="similarity">
    <text evidence="8">Belongs to the FGAMS family.</text>
</comment>
<dbReference type="InterPro" id="IPR010074">
    <property type="entry name" value="PRibForGlyAmidine_synth_PurL"/>
</dbReference>
<comment type="pathway">
    <text evidence="8">Purine metabolism; IMP biosynthesis via de novo pathway; 5-amino-1-(5-phospho-D-ribosyl)imidazole from N(2)-formyl-N(1)-(5-phospho-D-ribosyl)glycinamide: step 1/2.</text>
</comment>
<organism evidence="12 13">
    <name type="scientific">Helicobacter magdeburgensis</name>
    <dbReference type="NCBI Taxonomy" id="471858"/>
    <lineage>
        <taxon>Bacteria</taxon>
        <taxon>Pseudomonadati</taxon>
        <taxon>Campylobacterota</taxon>
        <taxon>Epsilonproteobacteria</taxon>
        <taxon>Campylobacterales</taxon>
        <taxon>Helicobacteraceae</taxon>
        <taxon>Helicobacter</taxon>
    </lineage>
</organism>
<feature type="domain" description="PurM-like N-terminal" evidence="9">
    <location>
        <begin position="447"/>
        <end position="562"/>
    </location>
</feature>
<dbReference type="AlphaFoldDB" id="A0A4U8SZH8"/>
<comment type="catalytic activity">
    <reaction evidence="8">
        <text>N(2)-formyl-N(1)-(5-phospho-beta-D-ribosyl)glycinamide + L-glutamine + ATP + H2O = 2-formamido-N(1)-(5-O-phospho-beta-D-ribosyl)acetamidine + L-glutamate + ADP + phosphate + H(+)</text>
        <dbReference type="Rhea" id="RHEA:17129"/>
        <dbReference type="ChEBI" id="CHEBI:15377"/>
        <dbReference type="ChEBI" id="CHEBI:15378"/>
        <dbReference type="ChEBI" id="CHEBI:29985"/>
        <dbReference type="ChEBI" id="CHEBI:30616"/>
        <dbReference type="ChEBI" id="CHEBI:43474"/>
        <dbReference type="ChEBI" id="CHEBI:58359"/>
        <dbReference type="ChEBI" id="CHEBI:147286"/>
        <dbReference type="ChEBI" id="CHEBI:147287"/>
        <dbReference type="ChEBI" id="CHEBI:456216"/>
        <dbReference type="EC" id="6.3.5.3"/>
    </reaction>
</comment>
<accession>A0A4U8SZH8</accession>
<comment type="function">
    <text evidence="8">Part of the phosphoribosylformylglycinamidine synthase complex involved in the purines biosynthetic pathway. Catalyzes the ATP-dependent conversion of formylglycinamide ribonucleotide (FGAR) and glutamine to yield formylglycinamidine ribonucleotide (FGAM) and glutamate. The FGAM synthase complex is composed of three subunits. PurQ produces an ammonia molecule by converting glutamine to glutamate. PurL transfers the ammonia molecule to FGAR to form FGAM in an ATP-dependent manner. PurS interacts with PurQ and PurL and is thought to assist in the transfer of the ammonia molecule from PurQ to PurL.</text>
</comment>
<feature type="binding site" evidence="8">
    <location>
        <position position="98"/>
    </location>
    <ligand>
        <name>Mg(2+)</name>
        <dbReference type="ChEBI" id="CHEBI:18420"/>
        <label>1</label>
    </ligand>
</feature>
<evidence type="ECO:0000256" key="1">
    <source>
        <dbReference type="ARBA" id="ARBA00022490"/>
    </source>
</evidence>
<keyword evidence="5 8" id="KW-0658">Purine biosynthesis</keyword>
<evidence type="ECO:0000256" key="6">
    <source>
        <dbReference type="ARBA" id="ARBA00022840"/>
    </source>
</evidence>
<evidence type="ECO:0000259" key="9">
    <source>
        <dbReference type="Pfam" id="PF00586"/>
    </source>
</evidence>